<dbReference type="Pfam" id="PF05153">
    <property type="entry name" value="MIOX"/>
    <property type="match status" value="1"/>
</dbReference>
<sequence>MSSTPQISELHKNPLSPDVDEWEEFLEGRYKEGKSETEFRQYDAEADPGVAEFYRLNHTYQTHAYALDKEHQYFRLTRGKKSIWEAAEFLNTLVDDSDPDTDLTQLEHLLQTSEAIRKDGHPRWMVATGFVHDLGKCLCLYGEPQWGVVGDTFPTGCAYSGAVVFPEYFQANPDSQNSHYQTKLGIYEENCGLDKVTMSFGHDGYIHQVMKNYLPLESLYMLRYHSFYAWHRHGAYDYLCNEQDRAMLPWVLKFNPYDLYSKGHIKPDFNQLKPYYDDLFAEFFPDKIAW</sequence>
<dbReference type="EMBL" id="JACHDY010000008">
    <property type="protein sequence ID" value="MBB5319372.1"/>
    <property type="molecule type" value="Genomic_DNA"/>
</dbReference>
<comment type="cofactor">
    <cofactor evidence="1">
        <name>Fe cation</name>
        <dbReference type="ChEBI" id="CHEBI:24875"/>
    </cofactor>
</comment>
<evidence type="ECO:0000256" key="4">
    <source>
        <dbReference type="ARBA" id="ARBA00022723"/>
    </source>
</evidence>
<evidence type="ECO:0000313" key="7">
    <source>
        <dbReference type="EMBL" id="MBB5319372.1"/>
    </source>
</evidence>
<comment type="caution">
    <text evidence="7">The sequence shown here is derived from an EMBL/GenBank/DDBJ whole genome shotgun (WGS) entry which is preliminary data.</text>
</comment>
<evidence type="ECO:0000256" key="1">
    <source>
        <dbReference type="ARBA" id="ARBA00001962"/>
    </source>
</evidence>
<dbReference type="Gene3D" id="1.10.3210.10">
    <property type="entry name" value="Hypothetical protein af1432"/>
    <property type="match status" value="1"/>
</dbReference>
<dbReference type="PANTHER" id="PTHR12588:SF0">
    <property type="entry name" value="INOSITOL OXYGENASE"/>
    <property type="match status" value="1"/>
</dbReference>
<evidence type="ECO:0000256" key="2">
    <source>
        <dbReference type="ARBA" id="ARBA00004496"/>
    </source>
</evidence>
<dbReference type="GO" id="GO:0050113">
    <property type="term" value="F:inositol oxygenase activity"/>
    <property type="evidence" value="ECO:0007669"/>
    <property type="project" value="UniProtKB-EC"/>
</dbReference>
<dbReference type="EC" id="1.13.99.1" evidence="7"/>
<dbReference type="InterPro" id="IPR007828">
    <property type="entry name" value="Inositol_oxygenase"/>
</dbReference>
<reference evidence="7" key="1">
    <citation type="submission" date="2020-08" db="EMBL/GenBank/DDBJ databases">
        <title>Genomic Encyclopedia of Type Strains, Phase IV (KMG-V): Genome sequencing to study the core and pangenomes of soil and plant-associated prokaryotes.</title>
        <authorList>
            <person name="Whitman W."/>
        </authorList>
    </citation>
    <scope>NUCLEOTIDE SEQUENCE [LARGE SCALE GENOMIC DNA]</scope>
    <source>
        <strain evidence="7">M8UP27</strain>
    </source>
</reference>
<evidence type="ECO:0000256" key="3">
    <source>
        <dbReference type="ARBA" id="ARBA00022490"/>
    </source>
</evidence>
<dbReference type="Proteomes" id="UP000568106">
    <property type="component" value="Unassembled WGS sequence"/>
</dbReference>
<gene>
    <name evidence="7" type="ORF">HDF09_004080</name>
</gene>
<protein>
    <submittedName>
        <fullName evidence="7">Inositol oxygenase</fullName>
        <ecNumber evidence="7">1.13.99.1</ecNumber>
    </submittedName>
</protein>
<accession>A0A7W8ILK9</accession>
<keyword evidence="5 7" id="KW-0560">Oxidoreductase</keyword>
<dbReference type="GO" id="GO:0019310">
    <property type="term" value="P:inositol catabolic process"/>
    <property type="evidence" value="ECO:0007669"/>
    <property type="project" value="InterPro"/>
</dbReference>
<keyword evidence="4" id="KW-0479">Metal-binding</keyword>
<name>A0A7W8ILK9_9BACT</name>
<comment type="subcellular location">
    <subcellularLocation>
        <location evidence="2">Cytoplasm</location>
    </subcellularLocation>
</comment>
<dbReference type="AlphaFoldDB" id="A0A7W8ILK9"/>
<dbReference type="GO" id="GO:0005506">
    <property type="term" value="F:iron ion binding"/>
    <property type="evidence" value="ECO:0007669"/>
    <property type="project" value="InterPro"/>
</dbReference>
<keyword evidence="8" id="KW-1185">Reference proteome</keyword>
<dbReference type="SUPFAM" id="SSF109604">
    <property type="entry name" value="HD-domain/PDEase-like"/>
    <property type="match status" value="1"/>
</dbReference>
<proteinExistence type="predicted"/>
<organism evidence="7 8">
    <name type="scientific">Tunturiibacter empetritectus</name>
    <dbReference type="NCBI Taxonomy" id="3069691"/>
    <lineage>
        <taxon>Bacteria</taxon>
        <taxon>Pseudomonadati</taxon>
        <taxon>Acidobacteriota</taxon>
        <taxon>Terriglobia</taxon>
        <taxon>Terriglobales</taxon>
        <taxon>Acidobacteriaceae</taxon>
        <taxon>Tunturiibacter</taxon>
    </lineage>
</organism>
<evidence type="ECO:0000256" key="5">
    <source>
        <dbReference type="ARBA" id="ARBA00023002"/>
    </source>
</evidence>
<evidence type="ECO:0000256" key="6">
    <source>
        <dbReference type="ARBA" id="ARBA00023004"/>
    </source>
</evidence>
<keyword evidence="6" id="KW-0408">Iron</keyword>
<keyword evidence="3" id="KW-0963">Cytoplasm</keyword>
<dbReference type="PANTHER" id="PTHR12588">
    <property type="entry name" value="MYOINOSITOL OXYGENASE"/>
    <property type="match status" value="1"/>
</dbReference>
<evidence type="ECO:0000313" key="8">
    <source>
        <dbReference type="Proteomes" id="UP000568106"/>
    </source>
</evidence>
<dbReference type="GO" id="GO:0005737">
    <property type="term" value="C:cytoplasm"/>
    <property type="evidence" value="ECO:0007669"/>
    <property type="project" value="UniProtKB-SubCell"/>
</dbReference>